<dbReference type="Gene3D" id="3.80.10.10">
    <property type="entry name" value="Ribonuclease Inhibitor"/>
    <property type="match status" value="1"/>
</dbReference>
<organism evidence="1 2">
    <name type="scientific">Cloeon dipterum</name>
    <dbReference type="NCBI Taxonomy" id="197152"/>
    <lineage>
        <taxon>Eukaryota</taxon>
        <taxon>Metazoa</taxon>
        <taxon>Ecdysozoa</taxon>
        <taxon>Arthropoda</taxon>
        <taxon>Hexapoda</taxon>
        <taxon>Insecta</taxon>
        <taxon>Pterygota</taxon>
        <taxon>Palaeoptera</taxon>
        <taxon>Ephemeroptera</taxon>
        <taxon>Pisciforma</taxon>
        <taxon>Baetidae</taxon>
        <taxon>Cloeon</taxon>
    </lineage>
</organism>
<protein>
    <recommendedName>
        <fullName evidence="3">F-box domain-containing protein</fullName>
    </recommendedName>
</protein>
<proteinExistence type="predicted"/>
<name>A0A8S1DIF4_9INSE</name>
<reference evidence="1 2" key="1">
    <citation type="submission" date="2020-04" db="EMBL/GenBank/DDBJ databases">
        <authorList>
            <person name="Alioto T."/>
            <person name="Alioto T."/>
            <person name="Gomez Garrido J."/>
        </authorList>
    </citation>
    <scope>NUCLEOTIDE SEQUENCE [LARGE SCALE GENOMIC DNA]</scope>
</reference>
<dbReference type="EMBL" id="CADEPI010000217">
    <property type="protein sequence ID" value="CAB3380811.1"/>
    <property type="molecule type" value="Genomic_DNA"/>
</dbReference>
<dbReference type="SUPFAM" id="SSF52047">
    <property type="entry name" value="RNI-like"/>
    <property type="match status" value="1"/>
</dbReference>
<accession>A0A8S1DIF4</accession>
<evidence type="ECO:0000313" key="1">
    <source>
        <dbReference type="EMBL" id="CAB3380811.1"/>
    </source>
</evidence>
<evidence type="ECO:0008006" key="3">
    <source>
        <dbReference type="Google" id="ProtNLM"/>
    </source>
</evidence>
<gene>
    <name evidence="1" type="ORF">CLODIP_2_CD02487</name>
</gene>
<evidence type="ECO:0000313" key="2">
    <source>
        <dbReference type="Proteomes" id="UP000494165"/>
    </source>
</evidence>
<dbReference type="InterPro" id="IPR032675">
    <property type="entry name" value="LRR_dom_sf"/>
</dbReference>
<sequence>MGKDEEEARFVELTKVRLEDLRRRQSLEEVLVRYVADNIHLFFEHNQLVKLPIQVREKILQRVLQFGCSGDNGNPEMLQKFLNALPQLLSPRTRKVDLEGFFSCGPDNSAMMQVFSWIASLAPNVEELFILCKVGAKALRMHSLLQPLSQMKKLRKMMLRVIEFRFADLSKLCGTLPNLQVVSVGALCHVEHDLRGRSEHKRNLQNLRVLEDNQWCQHHRALLATVAPHLDYIMSWIHDYLPLSSDEKKTPPLLKRRILTLEARGILEEGHKLALKYPNITHLVIEAGYLEVQSFESVLHFKKIKFLTFDGVLSWAIVERILAAFGHQLHSLAICCDLPSKALNLEQISQLCPKLEVLHLGNVSVPDTTMEVFPELTDLFWINESVVLSPSSVLCAPKLKKVLMMGVFCVSDLEKCTKMIEKGDALRELQSLSVDLGHTIIPDFNQKHFNAAARMVKTASALLPKLAKCCFHLRMQYTCFEFDGRVRVPIEEKFDLDTCCRLLNEYNKHNGVYP</sequence>
<dbReference type="Proteomes" id="UP000494165">
    <property type="component" value="Unassembled WGS sequence"/>
</dbReference>
<comment type="caution">
    <text evidence="1">The sequence shown here is derived from an EMBL/GenBank/DDBJ whole genome shotgun (WGS) entry which is preliminary data.</text>
</comment>
<dbReference type="OrthoDB" id="1891924at2759"/>
<dbReference type="AlphaFoldDB" id="A0A8S1DIF4"/>
<keyword evidence="2" id="KW-1185">Reference proteome</keyword>